<proteinExistence type="predicted"/>
<dbReference type="InterPro" id="IPR002035">
    <property type="entry name" value="VWF_A"/>
</dbReference>
<dbReference type="Gene3D" id="3.40.50.410">
    <property type="entry name" value="von Willebrand factor, type A domain"/>
    <property type="match status" value="1"/>
</dbReference>
<dbReference type="SUPFAM" id="SSF53300">
    <property type="entry name" value="vWA-like"/>
    <property type="match status" value="1"/>
</dbReference>
<feature type="compositionally biased region" description="Low complexity" evidence="1">
    <location>
        <begin position="14"/>
        <end position="32"/>
    </location>
</feature>
<evidence type="ECO:0000313" key="3">
    <source>
        <dbReference type="EMBL" id="MEU8138332.1"/>
    </source>
</evidence>
<dbReference type="Pfam" id="PF10138">
    <property type="entry name" value="vWA-TerF-like"/>
    <property type="match status" value="1"/>
</dbReference>
<dbReference type="EMBL" id="JBEZFP010000119">
    <property type="protein sequence ID" value="MEU8138332.1"/>
    <property type="molecule type" value="Genomic_DNA"/>
</dbReference>
<evidence type="ECO:0000259" key="2">
    <source>
        <dbReference type="PROSITE" id="PS50234"/>
    </source>
</evidence>
<keyword evidence="4" id="KW-1185">Reference proteome</keyword>
<dbReference type="RefSeq" id="WP_358361541.1">
    <property type="nucleotide sequence ID" value="NZ_JBEZFP010000119.1"/>
</dbReference>
<accession>A0ABV3DRE7</accession>
<dbReference type="PROSITE" id="PS50234">
    <property type="entry name" value="VWFA"/>
    <property type="match status" value="1"/>
</dbReference>
<sequence>MVFGWIRRLRQTPAAPTARPAAPTAPTAPAATVRTGSGSAVSLDKIERTAPGLVSLYKAAGVSLDKHRLSGVRAAVYLVLDRSGSMSGFYRDGSVQSLAERVLAAAAHFDDDGVVPVVFFDSKAYQVEEISLSDYQGRIAELHAKLGRMGTTNYVAAMEAVIRHYKDCGATDPAYVVFQTDGSPDSPKAAEKAICKAAKLPIFWQFVGFGRDKFQFLHRLDDLPAPQYRVVDNAGFFEAGADPKRMSNEKLYDQLMIEFPEWLQSARAAGVLR</sequence>
<dbReference type="Proteomes" id="UP001551482">
    <property type="component" value="Unassembled WGS sequence"/>
</dbReference>
<gene>
    <name evidence="3" type="ORF">AB0C36_33125</name>
</gene>
<name>A0ABV3DRE7_9ACTN</name>
<comment type="caution">
    <text evidence="3">The sequence shown here is derived from an EMBL/GenBank/DDBJ whole genome shotgun (WGS) entry which is preliminary data.</text>
</comment>
<feature type="domain" description="VWFA" evidence="2">
    <location>
        <begin position="75"/>
        <end position="255"/>
    </location>
</feature>
<organism evidence="3 4">
    <name type="scientific">Streptodolium elevatio</name>
    <dbReference type="NCBI Taxonomy" id="3157996"/>
    <lineage>
        <taxon>Bacteria</taxon>
        <taxon>Bacillati</taxon>
        <taxon>Actinomycetota</taxon>
        <taxon>Actinomycetes</taxon>
        <taxon>Kitasatosporales</taxon>
        <taxon>Streptomycetaceae</taxon>
        <taxon>Streptodolium</taxon>
    </lineage>
</organism>
<evidence type="ECO:0000313" key="4">
    <source>
        <dbReference type="Proteomes" id="UP001551482"/>
    </source>
</evidence>
<dbReference type="SMART" id="SM00327">
    <property type="entry name" value="VWA"/>
    <property type="match status" value="1"/>
</dbReference>
<reference evidence="3 4" key="1">
    <citation type="submission" date="2024-06" db="EMBL/GenBank/DDBJ databases">
        <title>The Natural Products Discovery Center: Release of the First 8490 Sequenced Strains for Exploring Actinobacteria Biosynthetic Diversity.</title>
        <authorList>
            <person name="Kalkreuter E."/>
            <person name="Kautsar S.A."/>
            <person name="Yang D."/>
            <person name="Bader C.D."/>
            <person name="Teijaro C.N."/>
            <person name="Fluegel L."/>
            <person name="Davis C.M."/>
            <person name="Simpson J.R."/>
            <person name="Lauterbach L."/>
            <person name="Steele A.D."/>
            <person name="Gui C."/>
            <person name="Meng S."/>
            <person name="Li G."/>
            <person name="Viehrig K."/>
            <person name="Ye F."/>
            <person name="Su P."/>
            <person name="Kiefer A.F."/>
            <person name="Nichols A."/>
            <person name="Cepeda A.J."/>
            <person name="Yan W."/>
            <person name="Fan B."/>
            <person name="Jiang Y."/>
            <person name="Adhikari A."/>
            <person name="Zheng C.-J."/>
            <person name="Schuster L."/>
            <person name="Cowan T.M."/>
            <person name="Smanski M.J."/>
            <person name="Chevrette M.G."/>
            <person name="De Carvalho L.P.S."/>
            <person name="Shen B."/>
        </authorList>
    </citation>
    <scope>NUCLEOTIDE SEQUENCE [LARGE SCALE GENOMIC DNA]</scope>
    <source>
        <strain evidence="3 4">NPDC048946</strain>
    </source>
</reference>
<dbReference type="CDD" id="cd00198">
    <property type="entry name" value="vWFA"/>
    <property type="match status" value="1"/>
</dbReference>
<dbReference type="InterPro" id="IPR036465">
    <property type="entry name" value="vWFA_dom_sf"/>
</dbReference>
<protein>
    <submittedName>
        <fullName evidence="3">VWA domain-containing protein</fullName>
    </submittedName>
</protein>
<feature type="region of interest" description="Disordered" evidence="1">
    <location>
        <begin position="14"/>
        <end position="36"/>
    </location>
</feature>
<dbReference type="InterPro" id="IPR019303">
    <property type="entry name" value="vWA_TerF_C"/>
</dbReference>
<evidence type="ECO:0000256" key="1">
    <source>
        <dbReference type="SAM" id="MobiDB-lite"/>
    </source>
</evidence>